<name>A0AA46TJU3_9ACTN</name>
<evidence type="ECO:0000313" key="3">
    <source>
        <dbReference type="Proteomes" id="UP001164390"/>
    </source>
</evidence>
<sequence length="230" mass="24452">MTATLMRERVHAALCSVRDPELDEAITELGFVRSIDVDGTSVAIELRLPTYFCAPNFAYLMVADAHDAASTVPGVASVRVTLVDHFASDEINQGVAASKGFAGSFPGQAVDELSKLRLTFLRKAHSACQERVAAALIRAGRVPEDLATVTLADAEPGSDAERLVRRRAELGLPSGPDAPLLVHDDGEPIEDEDIPGRLQFARTTRISIEGNAGLCRGLLAVRYGEGADSG</sequence>
<dbReference type="EMBL" id="CP094970">
    <property type="protein sequence ID" value="UYM06410.1"/>
    <property type="molecule type" value="Genomic_DNA"/>
</dbReference>
<organism evidence="2 3">
    <name type="scientific">Solicola gregarius</name>
    <dbReference type="NCBI Taxonomy" id="2908642"/>
    <lineage>
        <taxon>Bacteria</taxon>
        <taxon>Bacillati</taxon>
        <taxon>Actinomycetota</taxon>
        <taxon>Actinomycetes</taxon>
        <taxon>Propionibacteriales</taxon>
        <taxon>Nocardioidaceae</taxon>
        <taxon>Solicola</taxon>
    </lineage>
</organism>
<dbReference type="InterPro" id="IPR002744">
    <property type="entry name" value="MIP18-like"/>
</dbReference>
<protein>
    <submittedName>
        <fullName evidence="2">Iron-sulfur cluster assembly protein</fullName>
    </submittedName>
</protein>
<dbReference type="InterPro" id="IPR034904">
    <property type="entry name" value="FSCA_dom_sf"/>
</dbReference>
<feature type="domain" description="MIP18 family-like" evidence="1">
    <location>
        <begin position="7"/>
        <end position="80"/>
    </location>
</feature>
<dbReference type="SUPFAM" id="SSF117916">
    <property type="entry name" value="Fe-S cluster assembly (FSCA) domain-like"/>
    <property type="match status" value="1"/>
</dbReference>
<evidence type="ECO:0000259" key="1">
    <source>
        <dbReference type="Pfam" id="PF01883"/>
    </source>
</evidence>
<proteinExistence type="predicted"/>
<dbReference type="Proteomes" id="UP001164390">
    <property type="component" value="Chromosome"/>
</dbReference>
<reference evidence="2" key="1">
    <citation type="submission" date="2022-01" db="EMBL/GenBank/DDBJ databases">
        <title>Nocardioidaceae gen. sp. A5X3R13.</title>
        <authorList>
            <person name="Lopez Marin M.A."/>
            <person name="Uhlik O."/>
        </authorList>
    </citation>
    <scope>NUCLEOTIDE SEQUENCE</scope>
    <source>
        <strain evidence="2">A5X3R13</strain>
    </source>
</reference>
<dbReference type="AlphaFoldDB" id="A0AA46TJU3"/>
<accession>A0AA46TJU3</accession>
<gene>
    <name evidence="2" type="ORF">L0C25_04870</name>
</gene>
<dbReference type="Pfam" id="PF01883">
    <property type="entry name" value="FeS_assembly_P"/>
    <property type="match status" value="1"/>
</dbReference>
<dbReference type="Gene3D" id="3.30.300.130">
    <property type="entry name" value="Fe-S cluster assembly (FSCA)"/>
    <property type="match status" value="1"/>
</dbReference>
<dbReference type="KEGG" id="sgrg:L0C25_04870"/>
<keyword evidence="3" id="KW-1185">Reference proteome</keyword>
<evidence type="ECO:0000313" key="2">
    <source>
        <dbReference type="EMBL" id="UYM06410.1"/>
    </source>
</evidence>
<dbReference type="RefSeq" id="WP_271635309.1">
    <property type="nucleotide sequence ID" value="NZ_CP094970.1"/>
</dbReference>